<reference evidence="1" key="1">
    <citation type="submission" date="2021-06" db="EMBL/GenBank/DDBJ databases">
        <authorList>
            <person name="Arsene-Ploetze F."/>
        </authorList>
    </citation>
    <scope>NUCLEOTIDE SEQUENCE</scope>
    <source>
        <strain evidence="1">SBRY1</strain>
    </source>
</reference>
<evidence type="ECO:0000313" key="1">
    <source>
        <dbReference type="EMBL" id="CAG7634727.1"/>
    </source>
</evidence>
<sequence>MTESVYSSTDPFPDAPTAGGVALRLLPWSGEDGRPCYLSTDDEKSSYLSRLADNLEAVQLGMAEKLLGYVAEATKGESPSETELRSMVAPLSQALRDVLRVAHSRGKRLPVLDDKASAEASAVIDREIIR</sequence>
<keyword evidence="2" id="KW-1185">Reference proteome</keyword>
<dbReference type="RefSeq" id="WP_240165360.1">
    <property type="nucleotide sequence ID" value="NZ_CAJVAX010000012.1"/>
</dbReference>
<dbReference type="AlphaFoldDB" id="A0A9W4GZU2"/>
<evidence type="ECO:0000313" key="2">
    <source>
        <dbReference type="Proteomes" id="UP001153328"/>
    </source>
</evidence>
<comment type="caution">
    <text evidence="1">The sequence shown here is derived from an EMBL/GenBank/DDBJ whole genome shotgun (WGS) entry which is preliminary data.</text>
</comment>
<organism evidence="1 2">
    <name type="scientific">Actinacidiphila bryophytorum</name>
    <dbReference type="NCBI Taxonomy" id="1436133"/>
    <lineage>
        <taxon>Bacteria</taxon>
        <taxon>Bacillati</taxon>
        <taxon>Actinomycetota</taxon>
        <taxon>Actinomycetes</taxon>
        <taxon>Kitasatosporales</taxon>
        <taxon>Streptomycetaceae</taxon>
        <taxon>Actinacidiphila</taxon>
    </lineage>
</organism>
<dbReference type="Proteomes" id="UP001153328">
    <property type="component" value="Unassembled WGS sequence"/>
</dbReference>
<proteinExistence type="predicted"/>
<accession>A0A9W4GZU2</accession>
<dbReference type="EMBL" id="CAJVAX010000012">
    <property type="protein sequence ID" value="CAG7634727.1"/>
    <property type="molecule type" value="Genomic_DNA"/>
</dbReference>
<gene>
    <name evidence="1" type="ORF">SBRY_21105</name>
</gene>
<name>A0A9W4GZU2_9ACTN</name>
<protein>
    <submittedName>
        <fullName evidence="1">Uncharacterized protein</fullName>
    </submittedName>
</protein>